<dbReference type="Pfam" id="PF08308">
    <property type="entry name" value="PEGA"/>
    <property type="match status" value="2"/>
</dbReference>
<dbReference type="PANTHER" id="PTHR48104">
    <property type="entry name" value="METACASPASE-4"/>
    <property type="match status" value="1"/>
</dbReference>
<dbReference type="GO" id="GO:0004197">
    <property type="term" value="F:cysteine-type endopeptidase activity"/>
    <property type="evidence" value="ECO:0007669"/>
    <property type="project" value="InterPro"/>
</dbReference>
<dbReference type="InterPro" id="IPR011600">
    <property type="entry name" value="Pept_C14_caspase"/>
</dbReference>
<protein>
    <recommendedName>
        <fullName evidence="4">PEGA domain-containing protein</fullName>
    </recommendedName>
</protein>
<dbReference type="AlphaFoldDB" id="A0A382F2W8"/>
<dbReference type="Pfam" id="PF00656">
    <property type="entry name" value="Peptidase_C14"/>
    <property type="match status" value="1"/>
</dbReference>
<evidence type="ECO:0000259" key="2">
    <source>
        <dbReference type="Pfam" id="PF08308"/>
    </source>
</evidence>
<dbReference type="PANTHER" id="PTHR48104:SF30">
    <property type="entry name" value="METACASPASE-1"/>
    <property type="match status" value="1"/>
</dbReference>
<dbReference type="SUPFAM" id="SSF52129">
    <property type="entry name" value="Caspase-like"/>
    <property type="match status" value="1"/>
</dbReference>
<feature type="domain" description="PEGA" evidence="2">
    <location>
        <begin position="304"/>
        <end position="368"/>
    </location>
</feature>
<evidence type="ECO:0000259" key="1">
    <source>
        <dbReference type="Pfam" id="PF00656"/>
    </source>
</evidence>
<dbReference type="EMBL" id="UINC01047716">
    <property type="protein sequence ID" value="SVB57330.1"/>
    <property type="molecule type" value="Genomic_DNA"/>
</dbReference>
<gene>
    <name evidence="3" type="ORF">METZ01_LOCUS210184</name>
</gene>
<reference evidence="3" key="1">
    <citation type="submission" date="2018-05" db="EMBL/GenBank/DDBJ databases">
        <authorList>
            <person name="Lanie J.A."/>
            <person name="Ng W.-L."/>
            <person name="Kazmierczak K.M."/>
            <person name="Andrzejewski T.M."/>
            <person name="Davidsen T.M."/>
            <person name="Wayne K.J."/>
            <person name="Tettelin H."/>
            <person name="Glass J.I."/>
            <person name="Rusch D."/>
            <person name="Podicherti R."/>
            <person name="Tsui H.-C.T."/>
            <person name="Winkler M.E."/>
        </authorList>
    </citation>
    <scope>NUCLEOTIDE SEQUENCE</scope>
</reference>
<dbReference type="InterPro" id="IPR029030">
    <property type="entry name" value="Caspase-like_dom_sf"/>
</dbReference>
<dbReference type="InterPro" id="IPR013229">
    <property type="entry name" value="PEGA"/>
</dbReference>
<name>A0A382F2W8_9ZZZZ</name>
<dbReference type="GO" id="GO:0006508">
    <property type="term" value="P:proteolysis"/>
    <property type="evidence" value="ECO:0007669"/>
    <property type="project" value="InterPro"/>
</dbReference>
<evidence type="ECO:0000313" key="3">
    <source>
        <dbReference type="EMBL" id="SVB57330.1"/>
    </source>
</evidence>
<dbReference type="InterPro" id="IPR050452">
    <property type="entry name" value="Metacaspase"/>
</dbReference>
<proteinExistence type="predicted"/>
<dbReference type="GO" id="GO:0005737">
    <property type="term" value="C:cytoplasm"/>
    <property type="evidence" value="ECO:0007669"/>
    <property type="project" value="TreeGrafter"/>
</dbReference>
<evidence type="ECO:0008006" key="4">
    <source>
        <dbReference type="Google" id="ProtNLM"/>
    </source>
</evidence>
<feature type="non-terminal residue" evidence="3">
    <location>
        <position position="417"/>
    </location>
</feature>
<feature type="domain" description="Peptidase C14 caspase" evidence="1">
    <location>
        <begin position="39"/>
        <end position="268"/>
    </location>
</feature>
<organism evidence="3">
    <name type="scientific">marine metagenome</name>
    <dbReference type="NCBI Taxonomy" id="408172"/>
    <lineage>
        <taxon>unclassified sequences</taxon>
        <taxon>metagenomes</taxon>
        <taxon>ecological metagenomes</taxon>
    </lineage>
</organism>
<sequence>MYRILIAILLSTSLFAGLNIVSQDNLTGIQEEIQLYDKTHALVIGIDSYPALEFNQQLQYAVKDAKGVAKSMQDNFRFTDITTLFNKQATKNNIQQAFSNFRNTGKEDGIFIFFAGHGYTETTPDGDLGYIIPHDGSMNEMEMFKNISMNELKDLLKPIPAKHAFVVVDACYSGTLLATRGAQTEPETDLSYFKEITRGRVRQVLTAGSKNQTVLDGGPGGHSVFTGYFLSYLENASSYITASQLGFKVPKQVYSIARERGVSQVPQFGNIIGEGDFVFISSKTQSPSTPVINKPKEKTVSSTGSYYITTIPEGAEVWIDGMEIAGITPLLVDDQLVGEHTIYAEKGDYSAEIAANLEPEGLEKINLALKLGLGTLKVITTPFEAEVYIDGLLKGKTPAMVKDIKAGKHNVELIKNG</sequence>
<dbReference type="Gene3D" id="3.40.50.1460">
    <property type="match status" value="1"/>
</dbReference>
<accession>A0A382F2W8</accession>
<feature type="domain" description="PEGA" evidence="2">
    <location>
        <begin position="374"/>
        <end position="417"/>
    </location>
</feature>